<dbReference type="RefSeq" id="WP_198578273.1">
    <property type="nucleotide sequence ID" value="NZ_JADWOX010000021.1"/>
</dbReference>
<gene>
    <name evidence="4" type="ORF">I4Q42_22165</name>
</gene>
<evidence type="ECO:0000259" key="3">
    <source>
        <dbReference type="Pfam" id="PF16190"/>
    </source>
</evidence>
<dbReference type="InterPro" id="IPR036465">
    <property type="entry name" value="vWFA_dom_sf"/>
</dbReference>
<evidence type="ECO:0000256" key="1">
    <source>
        <dbReference type="SAM" id="Phobius"/>
    </source>
</evidence>
<dbReference type="InterPro" id="IPR028087">
    <property type="entry name" value="Tad_N"/>
</dbReference>
<accession>A0ABS0T3Z2</accession>
<dbReference type="SUPFAM" id="SSF53300">
    <property type="entry name" value="vWA-like"/>
    <property type="match status" value="1"/>
</dbReference>
<dbReference type="InterPro" id="IPR042302">
    <property type="entry name" value="E1_FCCH_sf"/>
</dbReference>
<keyword evidence="5" id="KW-1185">Reference proteome</keyword>
<organism evidence="4 5">
    <name type="scientific">Caulobacter hibisci</name>
    <dbReference type="NCBI Taxonomy" id="2035993"/>
    <lineage>
        <taxon>Bacteria</taxon>
        <taxon>Pseudomonadati</taxon>
        <taxon>Pseudomonadota</taxon>
        <taxon>Alphaproteobacteria</taxon>
        <taxon>Caulobacterales</taxon>
        <taxon>Caulobacteraceae</taxon>
        <taxon>Caulobacter</taxon>
    </lineage>
</organism>
<dbReference type="EMBL" id="JADWOX010000021">
    <property type="protein sequence ID" value="MBI1686384.1"/>
    <property type="molecule type" value="Genomic_DNA"/>
</dbReference>
<reference evidence="4 5" key="1">
    <citation type="submission" date="2020-11" db="EMBL/GenBank/DDBJ databases">
        <title>genome sequence of strain KACC 18849.</title>
        <authorList>
            <person name="Gao J."/>
            <person name="Zhang X."/>
        </authorList>
    </citation>
    <scope>NUCLEOTIDE SEQUENCE [LARGE SCALE GENOMIC DNA]</scope>
    <source>
        <strain evidence="4 5">KACC 18849</strain>
    </source>
</reference>
<feature type="transmembrane region" description="Helical" evidence="1">
    <location>
        <begin position="27"/>
        <end position="48"/>
    </location>
</feature>
<dbReference type="InterPro" id="IPR032418">
    <property type="entry name" value="E1_FCCH"/>
</dbReference>
<dbReference type="Gene3D" id="2.40.30.180">
    <property type="entry name" value="Ubiquitin-activating enzyme E1, FCCH domain"/>
    <property type="match status" value="2"/>
</dbReference>
<dbReference type="Pfam" id="PF13400">
    <property type="entry name" value="Tad"/>
    <property type="match status" value="1"/>
</dbReference>
<dbReference type="Pfam" id="PF16190">
    <property type="entry name" value="E1_FCCH"/>
    <property type="match status" value="2"/>
</dbReference>
<feature type="domain" description="Ubiquitin-activating enzyme E1 FCCH" evidence="3">
    <location>
        <begin position="324"/>
        <end position="384"/>
    </location>
</feature>
<comment type="caution">
    <text evidence="4">The sequence shown here is derived from an EMBL/GenBank/DDBJ whole genome shotgun (WGS) entry which is preliminary data.</text>
</comment>
<keyword evidence="1" id="KW-1133">Transmembrane helix</keyword>
<keyword evidence="1" id="KW-0812">Transmembrane</keyword>
<evidence type="ECO:0000313" key="4">
    <source>
        <dbReference type="EMBL" id="MBI1686384.1"/>
    </source>
</evidence>
<dbReference type="Proteomes" id="UP000639859">
    <property type="component" value="Unassembled WGS sequence"/>
</dbReference>
<protein>
    <submittedName>
        <fullName evidence="4">Pilus assembly protein TadG</fullName>
    </submittedName>
</protein>
<sequence>MTVRRRLSARLDAALARLRGLCADTRGAIAVWVALSLIPLSILCFGIADISRATLERRNLQDALDAATLIAARSTATDATSLTAIGLPALTAELGYAPASATFTRVAAVAATSTSAATPETVVGKASTSITPIILNLWTTSKTLAVSAKSEVVRSSKNLEVALVLDTTGSMFGTRLTDLKTAASDAIDTIVQDTQTPFYSKIAIIPYSVGVDVGTYADTVRGPVAVRTVTNIANWTTASGKSISGVTKANPAVVTITGHGYSAGDTLYISGVKGMTQLNGQIVTVASVVDANKIKLNIRTDSGYSTYTSSGTTTKCTNARCTAVVTAASHGYLNGDIVDMASVGGMTQLNGNSYTIGTVATNTFELTGVAGTTLSTYTSGGTATCNTTTSYAFSCTNFTFNSTSNSTTTYKLTTCATDRSGTSGSTDYAYTDDSPSTALVGRHYYSATTCPSEEIMPLSSDKTALKAKITAFTASGSTAGQIGIDWGWYMVSPNFSSLWSSSTQKPAAYGATDLLKVVIIMTDGAFNTGYCRGVMSKDSGQSGTKIDCSATNGDLFDQAKATCTAMKKKNIVIYTVGFDVGSDADAKDMLTKCATDSDKAKFPSTGSELKATFKSIAQDISALRIAK</sequence>
<keyword evidence="1" id="KW-0472">Membrane</keyword>
<dbReference type="Gene3D" id="3.40.50.410">
    <property type="entry name" value="von Willebrand factor, type A domain"/>
    <property type="match status" value="2"/>
</dbReference>
<evidence type="ECO:0000313" key="5">
    <source>
        <dbReference type="Proteomes" id="UP000639859"/>
    </source>
</evidence>
<feature type="domain" description="Putative Flp pilus-assembly TadG-like N-terminal" evidence="2">
    <location>
        <begin position="27"/>
        <end position="73"/>
    </location>
</feature>
<evidence type="ECO:0000259" key="2">
    <source>
        <dbReference type="Pfam" id="PF13400"/>
    </source>
</evidence>
<feature type="domain" description="Ubiquitin-activating enzyme E1 FCCH" evidence="3">
    <location>
        <begin position="250"/>
        <end position="315"/>
    </location>
</feature>
<proteinExistence type="predicted"/>
<name>A0ABS0T3Z2_9CAUL</name>